<evidence type="ECO:0000313" key="2">
    <source>
        <dbReference type="Proteomes" id="UP000814128"/>
    </source>
</evidence>
<gene>
    <name evidence="1" type="ORF">K488DRAFT_48143</name>
</gene>
<keyword evidence="2" id="KW-1185">Reference proteome</keyword>
<dbReference type="Proteomes" id="UP000814128">
    <property type="component" value="Unassembled WGS sequence"/>
</dbReference>
<accession>A0ACB8QNK3</accession>
<name>A0ACB8QNK3_9AGAM</name>
<reference evidence="1" key="2">
    <citation type="journal article" date="2022" name="New Phytol.">
        <title>Evolutionary transition to the ectomycorrhizal habit in the genomes of a hyperdiverse lineage of mushroom-forming fungi.</title>
        <authorList>
            <person name="Looney B."/>
            <person name="Miyauchi S."/>
            <person name="Morin E."/>
            <person name="Drula E."/>
            <person name="Courty P.E."/>
            <person name="Kohler A."/>
            <person name="Kuo A."/>
            <person name="LaButti K."/>
            <person name="Pangilinan J."/>
            <person name="Lipzen A."/>
            <person name="Riley R."/>
            <person name="Andreopoulos W."/>
            <person name="He G."/>
            <person name="Johnson J."/>
            <person name="Nolan M."/>
            <person name="Tritt A."/>
            <person name="Barry K.W."/>
            <person name="Grigoriev I.V."/>
            <person name="Nagy L.G."/>
            <person name="Hibbett D."/>
            <person name="Henrissat B."/>
            <person name="Matheny P.B."/>
            <person name="Labbe J."/>
            <person name="Martin F.M."/>
        </authorList>
    </citation>
    <scope>NUCLEOTIDE SEQUENCE</scope>
    <source>
        <strain evidence="1">EC-137</strain>
    </source>
</reference>
<comment type="caution">
    <text evidence="1">The sequence shown here is derived from an EMBL/GenBank/DDBJ whole genome shotgun (WGS) entry which is preliminary data.</text>
</comment>
<reference evidence="1" key="1">
    <citation type="submission" date="2021-02" db="EMBL/GenBank/DDBJ databases">
        <authorList>
            <consortium name="DOE Joint Genome Institute"/>
            <person name="Ahrendt S."/>
            <person name="Looney B.P."/>
            <person name="Miyauchi S."/>
            <person name="Morin E."/>
            <person name="Drula E."/>
            <person name="Courty P.E."/>
            <person name="Chicoki N."/>
            <person name="Fauchery L."/>
            <person name="Kohler A."/>
            <person name="Kuo A."/>
            <person name="Labutti K."/>
            <person name="Pangilinan J."/>
            <person name="Lipzen A."/>
            <person name="Riley R."/>
            <person name="Andreopoulos W."/>
            <person name="He G."/>
            <person name="Johnson J."/>
            <person name="Barry K.W."/>
            <person name="Grigoriev I.V."/>
            <person name="Nagy L."/>
            <person name="Hibbett D."/>
            <person name="Henrissat B."/>
            <person name="Matheny P.B."/>
            <person name="Labbe J."/>
            <person name="Martin F."/>
        </authorList>
    </citation>
    <scope>NUCLEOTIDE SEQUENCE</scope>
    <source>
        <strain evidence="1">EC-137</strain>
    </source>
</reference>
<protein>
    <submittedName>
        <fullName evidence="1">Major facilitator superfamily domain-containing protein</fullName>
    </submittedName>
</protein>
<dbReference type="EMBL" id="MU273524">
    <property type="protein sequence ID" value="KAI0033250.1"/>
    <property type="molecule type" value="Genomic_DNA"/>
</dbReference>
<evidence type="ECO:0000313" key="1">
    <source>
        <dbReference type="EMBL" id="KAI0033250.1"/>
    </source>
</evidence>
<proteinExistence type="predicted"/>
<organism evidence="1 2">
    <name type="scientific">Vararia minispora EC-137</name>
    <dbReference type="NCBI Taxonomy" id="1314806"/>
    <lineage>
        <taxon>Eukaryota</taxon>
        <taxon>Fungi</taxon>
        <taxon>Dikarya</taxon>
        <taxon>Basidiomycota</taxon>
        <taxon>Agaricomycotina</taxon>
        <taxon>Agaricomycetes</taxon>
        <taxon>Russulales</taxon>
        <taxon>Lachnocladiaceae</taxon>
        <taxon>Vararia</taxon>
    </lineage>
</organism>
<sequence length="445" mass="47587">MASSSAIPSGDPLTSDSEKVALADANPVDGTKDPQALVPPQPGPDFPEGGLQAWLTVLGACVVSPHRTLDICLYTPPDFFVVDFLSNYSSSQISWIGSIAAFLSLSSGLFAGRLFDSGYFYVLMIFGGTIAILCIFMLSLAEKQQYYQAFLSLGLGCGIGFGAVYVPSIAICTHYFHRRRALAMGIAASGTALGAMLHPIMLNNLIHGKTGFANGVRASGGLIAGCFVIGILIMRTRLPPRKTQHMSLISALQKFVKDDVYIATVLGLFLVVQGVFFPLFYIQLYCDQHGIDQTFSFYTLTIISAASWFGRIGGGAISQRAGVFNSMLVCSILTGTLVFAILGLRSIAAVTVWAIIYGFFSGAVITLLGPLLASLATDVSEVGLRMGLAFGFTGALLLATPITGALLGKQFLWWRPVVYIGVSHRRLPLSSLTVIRRSLPRLEAL</sequence>